<feature type="signal peptide" evidence="1">
    <location>
        <begin position="1"/>
        <end position="18"/>
    </location>
</feature>
<evidence type="ECO:0000256" key="1">
    <source>
        <dbReference type="SAM" id="SignalP"/>
    </source>
</evidence>
<sequence length="93" mass="10938">LFFLVFFRLIAPVIEVLSSCECLRFHSVAFLVPRCSCADCREIVTKDIGWKLLCECRTRPKMRLSSFAFYHLMLLYVLFFDCHSFRSFCLALP</sequence>
<evidence type="ECO:0000313" key="2">
    <source>
        <dbReference type="WBParaSite" id="HPLM_0000098601-mRNA-1"/>
    </source>
</evidence>
<feature type="chain" id="PRO_5005887836" evidence="1">
    <location>
        <begin position="19"/>
        <end position="93"/>
    </location>
</feature>
<accession>A0A0N4VUL9</accession>
<dbReference type="AlphaFoldDB" id="A0A0N4VUL9"/>
<dbReference type="WBParaSite" id="HPLM_0000098601-mRNA-1">
    <property type="protein sequence ID" value="HPLM_0000098601-mRNA-1"/>
    <property type="gene ID" value="HPLM_0000098601"/>
</dbReference>
<protein>
    <submittedName>
        <fullName evidence="2">Secreted protein</fullName>
    </submittedName>
</protein>
<proteinExistence type="predicted"/>
<organism evidence="2">
    <name type="scientific">Haemonchus placei</name>
    <name type="common">Barber's pole worm</name>
    <dbReference type="NCBI Taxonomy" id="6290"/>
    <lineage>
        <taxon>Eukaryota</taxon>
        <taxon>Metazoa</taxon>
        <taxon>Ecdysozoa</taxon>
        <taxon>Nematoda</taxon>
        <taxon>Chromadorea</taxon>
        <taxon>Rhabditida</taxon>
        <taxon>Rhabditina</taxon>
        <taxon>Rhabditomorpha</taxon>
        <taxon>Strongyloidea</taxon>
        <taxon>Trichostrongylidae</taxon>
        <taxon>Haemonchus</taxon>
    </lineage>
</organism>
<name>A0A0N4VUL9_HAEPC</name>
<keyword evidence="1" id="KW-0732">Signal</keyword>
<dbReference type="OMA" id="LCECRTR"/>
<reference evidence="2" key="1">
    <citation type="submission" date="2017-02" db="UniProtKB">
        <authorList>
            <consortium name="WormBaseParasite"/>
        </authorList>
    </citation>
    <scope>IDENTIFICATION</scope>
</reference>